<dbReference type="GO" id="GO:0003677">
    <property type="term" value="F:DNA binding"/>
    <property type="evidence" value="ECO:0007669"/>
    <property type="project" value="UniProtKB-KW"/>
</dbReference>
<proteinExistence type="predicted"/>
<dbReference type="Proteomes" id="UP000825890">
    <property type="component" value="Unassembled WGS sequence"/>
</dbReference>
<evidence type="ECO:0000259" key="7">
    <source>
        <dbReference type="PROSITE" id="PS50048"/>
    </source>
</evidence>
<dbReference type="InterPro" id="IPR036864">
    <property type="entry name" value="Zn2-C6_fun-type_DNA-bd_sf"/>
</dbReference>
<dbReference type="GO" id="GO:0045122">
    <property type="term" value="P:aflatoxin biosynthetic process"/>
    <property type="evidence" value="ECO:0007669"/>
    <property type="project" value="InterPro"/>
</dbReference>
<feature type="region of interest" description="Disordered" evidence="6">
    <location>
        <begin position="1"/>
        <end position="39"/>
    </location>
</feature>
<evidence type="ECO:0000256" key="4">
    <source>
        <dbReference type="ARBA" id="ARBA00023163"/>
    </source>
</evidence>
<reference evidence="8 9" key="1">
    <citation type="submission" date="2021-01" db="EMBL/GenBank/DDBJ databases">
        <title>Cercospora kikuchii MAFF 305040 whole genome shotgun sequence.</title>
        <authorList>
            <person name="Kashiwa T."/>
            <person name="Suzuki T."/>
        </authorList>
    </citation>
    <scope>NUCLEOTIDE SEQUENCE [LARGE SCALE GENOMIC DNA]</scope>
    <source>
        <strain evidence="8 9">MAFF 305040</strain>
    </source>
</reference>
<dbReference type="SMART" id="SM00066">
    <property type="entry name" value="GAL4"/>
    <property type="match status" value="1"/>
</dbReference>
<dbReference type="InterPro" id="IPR050675">
    <property type="entry name" value="OAF3"/>
</dbReference>
<dbReference type="Pfam" id="PF08493">
    <property type="entry name" value="AflR"/>
    <property type="match status" value="1"/>
</dbReference>
<dbReference type="PRINTS" id="PR00755">
    <property type="entry name" value="AFLATOXINBRP"/>
</dbReference>
<feature type="compositionally biased region" description="Polar residues" evidence="6">
    <location>
        <begin position="15"/>
        <end position="26"/>
    </location>
</feature>
<dbReference type="PANTHER" id="PTHR31069">
    <property type="entry name" value="OLEATE-ACTIVATED TRANSCRIPTION FACTOR 1-RELATED"/>
    <property type="match status" value="1"/>
</dbReference>
<name>A0A9P3FHT1_9PEZI</name>
<dbReference type="SUPFAM" id="SSF57701">
    <property type="entry name" value="Zn2/Cys6 DNA-binding domain"/>
    <property type="match status" value="1"/>
</dbReference>
<feature type="region of interest" description="Disordered" evidence="6">
    <location>
        <begin position="154"/>
        <end position="179"/>
    </location>
</feature>
<keyword evidence="9" id="KW-1185">Reference proteome</keyword>
<dbReference type="InterPro" id="IPR013700">
    <property type="entry name" value="AflR"/>
</dbReference>
<gene>
    <name evidence="8" type="ORF">CKM354_001113800</name>
</gene>
<keyword evidence="1" id="KW-0479">Metal-binding</keyword>
<dbReference type="RefSeq" id="XP_044662550.1">
    <property type="nucleotide sequence ID" value="XM_044806615.1"/>
</dbReference>
<evidence type="ECO:0000256" key="6">
    <source>
        <dbReference type="SAM" id="MobiDB-lite"/>
    </source>
</evidence>
<dbReference type="GO" id="GO:0000981">
    <property type="term" value="F:DNA-binding transcription factor activity, RNA polymerase II-specific"/>
    <property type="evidence" value="ECO:0007669"/>
    <property type="project" value="InterPro"/>
</dbReference>
<dbReference type="Gene3D" id="4.10.240.10">
    <property type="entry name" value="Zn(2)-C6 fungal-type DNA-binding domain"/>
    <property type="match status" value="1"/>
</dbReference>
<sequence length="423" mass="45814">MTTQPAHRSDLVTIFDTQDQQGSLQPRQHDPSLGETSSLRNSCDACAQAKLKCKKEKPSCSRCTKRGIPCIYLFSKRAGRKPSKSGSSSEGEQPKQSQHSPALDTDASFDCFGISGTNHSGPSDLNLGFSELMGCNTINGLDLTTEDIISDSTSDLYGSRSTNENTSGTGSKFSGQRGDSAVYGAPMDVDTFANTSLPDTPGLDSLFSGPLTPSYDPRMVRSPQTSCLCMQRALQDMQKVTNAGTVWSSITVDRPSTLLRASLDVVKNNKEILRGMIEMLSCQREHNGHLPALLAFVLSGVINLYAALTMLRPPPAFQDQELTHSTCSSSSTSIAPTSHQGDYEDPIHAAAYIIFGELQQIRKLHDQLGRRLRDHARSQESSISDSLASKIVALPTAKMCYTLEADLSTLLEELALAVVQRLT</sequence>
<feature type="region of interest" description="Disordered" evidence="6">
    <location>
        <begin position="78"/>
        <end position="102"/>
    </location>
</feature>
<evidence type="ECO:0000256" key="1">
    <source>
        <dbReference type="ARBA" id="ARBA00022723"/>
    </source>
</evidence>
<dbReference type="GeneID" id="68296713"/>
<dbReference type="InterPro" id="IPR001138">
    <property type="entry name" value="Zn2Cys6_DnaBD"/>
</dbReference>
<evidence type="ECO:0000256" key="3">
    <source>
        <dbReference type="ARBA" id="ARBA00023125"/>
    </source>
</evidence>
<dbReference type="EMBL" id="BOLY01000007">
    <property type="protein sequence ID" value="GIZ48063.1"/>
    <property type="molecule type" value="Genomic_DNA"/>
</dbReference>
<keyword evidence="3" id="KW-0238">DNA-binding</keyword>
<dbReference type="GO" id="GO:0005634">
    <property type="term" value="C:nucleus"/>
    <property type="evidence" value="ECO:0007669"/>
    <property type="project" value="InterPro"/>
</dbReference>
<dbReference type="OrthoDB" id="5069333at2759"/>
<feature type="domain" description="Zn(2)-C6 fungal-type" evidence="7">
    <location>
        <begin position="42"/>
        <end position="72"/>
    </location>
</feature>
<organism evidence="8 9">
    <name type="scientific">Cercospora kikuchii</name>
    <dbReference type="NCBI Taxonomy" id="84275"/>
    <lineage>
        <taxon>Eukaryota</taxon>
        <taxon>Fungi</taxon>
        <taxon>Dikarya</taxon>
        <taxon>Ascomycota</taxon>
        <taxon>Pezizomycotina</taxon>
        <taxon>Dothideomycetes</taxon>
        <taxon>Dothideomycetidae</taxon>
        <taxon>Mycosphaerellales</taxon>
        <taxon>Mycosphaerellaceae</taxon>
        <taxon>Cercospora</taxon>
    </lineage>
</organism>
<feature type="compositionally biased region" description="Low complexity" evidence="6">
    <location>
        <begin position="84"/>
        <end position="98"/>
    </location>
</feature>
<dbReference type="Pfam" id="PF00172">
    <property type="entry name" value="Zn_clus"/>
    <property type="match status" value="1"/>
</dbReference>
<dbReference type="PROSITE" id="PS50048">
    <property type="entry name" value="ZN2_CY6_FUNGAL_2"/>
    <property type="match status" value="1"/>
</dbReference>
<protein>
    <recommendedName>
        <fullName evidence="7">Zn(2)-C6 fungal-type domain-containing protein</fullName>
    </recommendedName>
</protein>
<keyword evidence="5" id="KW-0539">Nucleus</keyword>
<evidence type="ECO:0000256" key="5">
    <source>
        <dbReference type="ARBA" id="ARBA00023242"/>
    </source>
</evidence>
<dbReference type="CDD" id="cd00067">
    <property type="entry name" value="GAL4"/>
    <property type="match status" value="1"/>
</dbReference>
<dbReference type="GO" id="GO:0008270">
    <property type="term" value="F:zinc ion binding"/>
    <property type="evidence" value="ECO:0007669"/>
    <property type="project" value="InterPro"/>
</dbReference>
<feature type="compositionally biased region" description="Polar residues" evidence="6">
    <location>
        <begin position="154"/>
        <end position="174"/>
    </location>
</feature>
<keyword evidence="2" id="KW-0805">Transcription regulation</keyword>
<evidence type="ECO:0000313" key="8">
    <source>
        <dbReference type="EMBL" id="GIZ48063.1"/>
    </source>
</evidence>
<dbReference type="PANTHER" id="PTHR31069:SF31">
    <property type="entry name" value="MONODICTYPHENONE CLUSTER TRANSCRIPTION FACTOR-RELATED"/>
    <property type="match status" value="1"/>
</dbReference>
<comment type="caution">
    <text evidence="8">The sequence shown here is derived from an EMBL/GenBank/DDBJ whole genome shotgun (WGS) entry which is preliminary data.</text>
</comment>
<accession>A0A9P3FHT1</accession>
<dbReference type="PROSITE" id="PS00463">
    <property type="entry name" value="ZN2_CY6_FUNGAL_1"/>
    <property type="match status" value="1"/>
</dbReference>
<evidence type="ECO:0000313" key="9">
    <source>
        <dbReference type="Proteomes" id="UP000825890"/>
    </source>
</evidence>
<keyword evidence="4" id="KW-0804">Transcription</keyword>
<dbReference type="AlphaFoldDB" id="A0A9P3FHT1"/>
<evidence type="ECO:0000256" key="2">
    <source>
        <dbReference type="ARBA" id="ARBA00023015"/>
    </source>
</evidence>